<evidence type="ECO:0000313" key="2">
    <source>
        <dbReference type="Proteomes" id="UP000789702"/>
    </source>
</evidence>
<dbReference type="EMBL" id="CAJVPU010000210">
    <property type="protein sequence ID" value="CAG8443775.1"/>
    <property type="molecule type" value="Genomic_DNA"/>
</dbReference>
<proteinExistence type="predicted"/>
<protein>
    <submittedName>
        <fullName evidence="1">16357_t:CDS:1</fullName>
    </submittedName>
</protein>
<comment type="caution">
    <text evidence="1">The sequence shown here is derived from an EMBL/GenBank/DDBJ whole genome shotgun (WGS) entry which is preliminary data.</text>
</comment>
<evidence type="ECO:0000313" key="1">
    <source>
        <dbReference type="EMBL" id="CAG8443775.1"/>
    </source>
</evidence>
<reference evidence="1" key="1">
    <citation type="submission" date="2021-06" db="EMBL/GenBank/DDBJ databases">
        <authorList>
            <person name="Kallberg Y."/>
            <person name="Tangrot J."/>
            <person name="Rosling A."/>
        </authorList>
    </citation>
    <scope>NUCLEOTIDE SEQUENCE</scope>
    <source>
        <strain evidence="1">IL203A</strain>
    </source>
</reference>
<gene>
    <name evidence="1" type="ORF">DHETER_LOCUS435</name>
</gene>
<sequence>MTDSSIVNIDNAILDVADSSEQTIEEQTIVYVNNSNRYDKQKRRLEKNITAEDRKKIRVEEEKGRRNKINVDFINLEELLPETNQKMHKSTILKKRWWLFFIL</sequence>
<keyword evidence="2" id="KW-1185">Reference proteome</keyword>
<dbReference type="Proteomes" id="UP000789702">
    <property type="component" value="Unassembled WGS sequence"/>
</dbReference>
<name>A0ACA9JZS8_9GLOM</name>
<organism evidence="1 2">
    <name type="scientific">Dentiscutata heterogama</name>
    <dbReference type="NCBI Taxonomy" id="1316150"/>
    <lineage>
        <taxon>Eukaryota</taxon>
        <taxon>Fungi</taxon>
        <taxon>Fungi incertae sedis</taxon>
        <taxon>Mucoromycota</taxon>
        <taxon>Glomeromycotina</taxon>
        <taxon>Glomeromycetes</taxon>
        <taxon>Diversisporales</taxon>
        <taxon>Gigasporaceae</taxon>
        <taxon>Dentiscutata</taxon>
    </lineage>
</organism>
<accession>A0ACA9JZS8</accession>